<dbReference type="EMBL" id="CATQJA010002653">
    <property type="protein sequence ID" value="CAJ0578306.1"/>
    <property type="molecule type" value="Genomic_DNA"/>
</dbReference>
<protein>
    <submittedName>
        <fullName evidence="2">Uncharacterized protein</fullName>
    </submittedName>
</protein>
<reference evidence="2" key="1">
    <citation type="submission" date="2023-06" db="EMBL/GenBank/DDBJ databases">
        <authorList>
            <person name="Delattre M."/>
        </authorList>
    </citation>
    <scope>NUCLEOTIDE SEQUENCE</scope>
    <source>
        <strain evidence="2">AF72</strain>
    </source>
</reference>
<name>A0AA36D0D8_9BILA</name>
<keyword evidence="1" id="KW-0732">Signal</keyword>
<feature type="signal peptide" evidence="1">
    <location>
        <begin position="1"/>
        <end position="17"/>
    </location>
</feature>
<gene>
    <name evidence="2" type="ORF">MSPICULIGERA_LOCUS16565</name>
</gene>
<keyword evidence="3" id="KW-1185">Reference proteome</keyword>
<feature type="non-terminal residue" evidence="2">
    <location>
        <position position="1"/>
    </location>
</feature>
<accession>A0AA36D0D8</accession>
<evidence type="ECO:0000256" key="1">
    <source>
        <dbReference type="SAM" id="SignalP"/>
    </source>
</evidence>
<feature type="chain" id="PRO_5041252874" evidence="1">
    <location>
        <begin position="18"/>
        <end position="323"/>
    </location>
</feature>
<evidence type="ECO:0000313" key="2">
    <source>
        <dbReference type="EMBL" id="CAJ0578306.1"/>
    </source>
</evidence>
<dbReference type="Proteomes" id="UP001177023">
    <property type="component" value="Unassembled WGS sequence"/>
</dbReference>
<comment type="caution">
    <text evidence="2">The sequence shown here is derived from an EMBL/GenBank/DDBJ whole genome shotgun (WGS) entry which is preliminary data.</text>
</comment>
<sequence length="323" mass="33888">MLSVLILIAQLANLAVATCPTSQVSTDCGFVSIFWGCIITGAPGDTFSLGVKTNVTLVKRCEENAENCVCGTDEVLYASTQQCRPKAQMTSDCMKQLQERLTGAVTISPKGADDLINSINEQTIHQSSPVCFCGYDDRGSYNGSCVQKSQATADCAIVISYQPASPIGYPPPNNASKSKRTGSAKTVNVCDAGDCYCPTGFVETADGDCVTSIEAMNRCTASFAAVNQACESNETLLPCADAVTVFMGCASSPPVANQFSALAQASYQPMKLVAAKAAAILVDIKRGDCKQANELRCSCISGYVKDSASQRCISRATAIATCP</sequence>
<dbReference type="AlphaFoldDB" id="A0AA36D0D8"/>
<evidence type="ECO:0000313" key="3">
    <source>
        <dbReference type="Proteomes" id="UP001177023"/>
    </source>
</evidence>
<organism evidence="2 3">
    <name type="scientific">Mesorhabditis spiculigera</name>
    <dbReference type="NCBI Taxonomy" id="96644"/>
    <lineage>
        <taxon>Eukaryota</taxon>
        <taxon>Metazoa</taxon>
        <taxon>Ecdysozoa</taxon>
        <taxon>Nematoda</taxon>
        <taxon>Chromadorea</taxon>
        <taxon>Rhabditida</taxon>
        <taxon>Rhabditina</taxon>
        <taxon>Rhabditomorpha</taxon>
        <taxon>Rhabditoidea</taxon>
        <taxon>Rhabditidae</taxon>
        <taxon>Mesorhabditinae</taxon>
        <taxon>Mesorhabditis</taxon>
    </lineage>
</organism>
<proteinExistence type="predicted"/>